<feature type="domain" description="ATP-grasp" evidence="9">
    <location>
        <begin position="119"/>
        <end position="308"/>
    </location>
</feature>
<evidence type="ECO:0000256" key="4">
    <source>
        <dbReference type="ARBA" id="ARBA00022741"/>
    </source>
</evidence>
<protein>
    <recommendedName>
        <fullName evidence="8">Formate-dependent phosphoribosylglycinamide formyltransferase</fullName>
        <ecNumber evidence="8">6.3.1.21</ecNumber>
    </recommendedName>
    <alternativeName>
        <fullName evidence="8">5'-phosphoribosylglycinamide transformylase 2</fullName>
    </alternativeName>
    <alternativeName>
        <fullName evidence="8">Formate-dependent GAR transformylase</fullName>
    </alternativeName>
    <alternativeName>
        <fullName evidence="8">GAR transformylase 2</fullName>
        <shortName evidence="8">GART 2</shortName>
    </alternativeName>
    <alternativeName>
        <fullName evidence="8">Non-folate glycinamide ribonucleotide transformylase</fullName>
    </alternativeName>
    <alternativeName>
        <fullName evidence="8">Phosphoribosylglycinamide formyltransferase 2</fullName>
    </alternativeName>
</protein>
<evidence type="ECO:0000256" key="1">
    <source>
        <dbReference type="ARBA" id="ARBA00011738"/>
    </source>
</evidence>
<dbReference type="InterPro" id="IPR013815">
    <property type="entry name" value="ATP_grasp_subdomain_1"/>
</dbReference>
<gene>
    <name evidence="8 11" type="primary">purT</name>
    <name evidence="11" type="ORF">NCTC11938_03581</name>
    <name evidence="10" type="ORF">PW210_003451</name>
</gene>
<comment type="similarity">
    <text evidence="8">Belongs to the PurK/PurT family.</text>
</comment>
<dbReference type="Pfam" id="PF21244">
    <property type="entry name" value="PurT_C"/>
    <property type="match status" value="1"/>
</dbReference>
<accession>A0A379GEA5</accession>
<dbReference type="Gene3D" id="3.30.1490.20">
    <property type="entry name" value="ATP-grasp fold, A domain"/>
    <property type="match status" value="1"/>
</dbReference>
<keyword evidence="6 8" id="KW-0067">ATP-binding</keyword>
<keyword evidence="3 8" id="KW-0479">Metal-binding</keyword>
<dbReference type="Pfam" id="PF22660">
    <property type="entry name" value="RS_preATP-grasp-like"/>
    <property type="match status" value="1"/>
</dbReference>
<dbReference type="NCBIfam" id="TIGR01142">
    <property type="entry name" value="purT"/>
    <property type="match status" value="1"/>
</dbReference>
<organism evidence="11 12">
    <name type="scientific">Proteus mirabilis</name>
    <dbReference type="NCBI Taxonomy" id="584"/>
    <lineage>
        <taxon>Bacteria</taxon>
        <taxon>Pseudomonadati</taxon>
        <taxon>Pseudomonadota</taxon>
        <taxon>Gammaproteobacteria</taxon>
        <taxon>Enterobacterales</taxon>
        <taxon>Morganellaceae</taxon>
        <taxon>Proteus</taxon>
    </lineage>
</organism>
<comment type="function">
    <text evidence="8">Involved in the de novo purine biosynthesis. Catalyzes the transfer of formate to 5-phospho-ribosyl-glycinamide (GAR), producing 5-phospho-ribosyl-N-formylglycinamide (FGAR). Formate is provided by PurU via hydrolysis of 10-formyl-tetrahydrofolate.</text>
</comment>
<feature type="binding site" evidence="8">
    <location>
        <position position="114"/>
    </location>
    <ligand>
        <name>ATP</name>
        <dbReference type="ChEBI" id="CHEBI:30616"/>
    </ligand>
</feature>
<evidence type="ECO:0000313" key="12">
    <source>
        <dbReference type="Proteomes" id="UP000254191"/>
    </source>
</evidence>
<comment type="subunit">
    <text evidence="1 8">Homodimer.</text>
</comment>
<dbReference type="InterPro" id="IPR011054">
    <property type="entry name" value="Rudment_hybrid_motif"/>
</dbReference>
<dbReference type="PANTHER" id="PTHR43055:SF1">
    <property type="entry name" value="FORMATE-DEPENDENT PHOSPHORIBOSYLGLYCINAMIDE FORMYLTRANSFERASE"/>
    <property type="match status" value="1"/>
</dbReference>
<dbReference type="GO" id="GO:0006189">
    <property type="term" value="P:'de novo' IMP biosynthetic process"/>
    <property type="evidence" value="ECO:0007669"/>
    <property type="project" value="UniProtKB-UniRule"/>
</dbReference>
<dbReference type="FunFam" id="3.30.1490.20:FF:000013">
    <property type="entry name" value="Formate-dependent phosphoribosylglycinamide formyltransferase"/>
    <property type="match status" value="1"/>
</dbReference>
<keyword evidence="2 8" id="KW-0436">Ligase</keyword>
<feature type="binding site" evidence="8">
    <location>
        <begin position="362"/>
        <end position="363"/>
    </location>
    <ligand>
        <name>N(1)-(5-phospho-beta-D-ribosyl)glycinamide</name>
        <dbReference type="ChEBI" id="CHEBI:143788"/>
    </ligand>
</feature>
<dbReference type="InterPro" id="IPR011761">
    <property type="entry name" value="ATP-grasp"/>
</dbReference>
<dbReference type="InterPro" id="IPR016185">
    <property type="entry name" value="PreATP-grasp_dom_sf"/>
</dbReference>
<dbReference type="Proteomes" id="UP000254191">
    <property type="component" value="Unassembled WGS sequence"/>
</dbReference>
<comment type="catalytic activity">
    <reaction evidence="8">
        <text>N(1)-(5-phospho-beta-D-ribosyl)glycinamide + formate + ATP = N(2)-formyl-N(1)-(5-phospho-beta-D-ribosyl)glycinamide + ADP + phosphate + H(+)</text>
        <dbReference type="Rhea" id="RHEA:24829"/>
        <dbReference type="ChEBI" id="CHEBI:15378"/>
        <dbReference type="ChEBI" id="CHEBI:15740"/>
        <dbReference type="ChEBI" id="CHEBI:30616"/>
        <dbReference type="ChEBI" id="CHEBI:43474"/>
        <dbReference type="ChEBI" id="CHEBI:143788"/>
        <dbReference type="ChEBI" id="CHEBI:147286"/>
        <dbReference type="ChEBI" id="CHEBI:456216"/>
        <dbReference type="EC" id="6.3.1.21"/>
    </reaction>
</comment>
<evidence type="ECO:0000256" key="6">
    <source>
        <dbReference type="ARBA" id="ARBA00022840"/>
    </source>
</evidence>
<keyword evidence="11" id="KW-0808">Transferase</keyword>
<dbReference type="SUPFAM" id="SSF52440">
    <property type="entry name" value="PreATP-grasp domain"/>
    <property type="match status" value="1"/>
</dbReference>
<feature type="binding site" evidence="8">
    <location>
        <position position="82"/>
    </location>
    <ligand>
        <name>N(1)-(5-phospho-beta-D-ribosyl)glycinamide</name>
        <dbReference type="ChEBI" id="CHEBI:143788"/>
    </ligand>
</feature>
<dbReference type="GO" id="GO:0004644">
    <property type="term" value="F:phosphoribosylglycinamide formyltransferase activity"/>
    <property type="evidence" value="ECO:0007669"/>
    <property type="project" value="UniProtKB-UniRule"/>
</dbReference>
<evidence type="ECO:0000256" key="7">
    <source>
        <dbReference type="ARBA" id="ARBA00022842"/>
    </source>
</evidence>
<reference evidence="11 12" key="1">
    <citation type="submission" date="2018-06" db="EMBL/GenBank/DDBJ databases">
        <authorList>
            <consortium name="Pathogen Informatics"/>
            <person name="Doyle S."/>
        </authorList>
    </citation>
    <scope>NUCLEOTIDE SEQUENCE [LARGE SCALE GENOMIC DNA]</scope>
    <source>
        <strain evidence="11 12">NCTC11938</strain>
    </source>
</reference>
<keyword evidence="4 8" id="KW-0547">Nucleotide-binding</keyword>
<evidence type="ECO:0000256" key="8">
    <source>
        <dbReference type="HAMAP-Rule" id="MF_01643"/>
    </source>
</evidence>
<comment type="pathway">
    <text evidence="8">Purine metabolism; IMP biosynthesis via de novo pathway; N(2)-formyl-N(1)-(5-phospho-D-ribosyl)glycinamide from N(1)-(5-phospho-D-ribosyl)glycinamide (formate route): step 1/1.</text>
</comment>
<dbReference type="GO" id="GO:0005829">
    <property type="term" value="C:cytosol"/>
    <property type="evidence" value="ECO:0007669"/>
    <property type="project" value="TreeGrafter"/>
</dbReference>
<keyword evidence="7 8" id="KW-0460">Magnesium</keyword>
<feature type="binding site" evidence="8">
    <location>
        <position position="279"/>
    </location>
    <ligand>
        <name>Mg(2+)</name>
        <dbReference type="ChEBI" id="CHEBI:18420"/>
    </ligand>
</feature>
<dbReference type="Proteomes" id="UP001171165">
    <property type="component" value="Unassembled WGS sequence"/>
</dbReference>
<keyword evidence="5 8" id="KW-0658">Purine biosynthesis</keyword>
<feature type="binding site" evidence="8">
    <location>
        <position position="286"/>
    </location>
    <ligand>
        <name>N(1)-(5-phospho-beta-D-ribosyl)glycinamide</name>
        <dbReference type="ChEBI" id="CHEBI:143788"/>
    </ligand>
</feature>
<evidence type="ECO:0000313" key="11">
    <source>
        <dbReference type="EMBL" id="SUC39295.1"/>
    </source>
</evidence>
<dbReference type="GO" id="GO:0005524">
    <property type="term" value="F:ATP binding"/>
    <property type="evidence" value="ECO:0007669"/>
    <property type="project" value="UniProtKB-UniRule"/>
</dbReference>
<feature type="binding site" evidence="8">
    <location>
        <position position="267"/>
    </location>
    <ligand>
        <name>Mg(2+)</name>
        <dbReference type="ChEBI" id="CHEBI:18420"/>
    </ligand>
</feature>
<dbReference type="FunFam" id="3.40.50.20:FF:000007">
    <property type="entry name" value="Formate-dependent phosphoribosylglycinamide formyltransferase"/>
    <property type="match status" value="1"/>
</dbReference>
<feature type="binding site" evidence="8">
    <location>
        <begin position="195"/>
        <end position="198"/>
    </location>
    <ligand>
        <name>ATP</name>
        <dbReference type="ChEBI" id="CHEBI:30616"/>
    </ligand>
</feature>
<dbReference type="EC" id="6.3.1.21" evidence="8"/>
<dbReference type="RefSeq" id="WP_004244282.1">
    <property type="nucleotide sequence ID" value="NZ_CAXOOP010000015.1"/>
</dbReference>
<dbReference type="UniPathway" id="UPA00074">
    <property type="reaction ID" value="UER00127"/>
</dbReference>
<feature type="binding site" evidence="8">
    <location>
        <begin position="22"/>
        <end position="23"/>
    </location>
    <ligand>
        <name>N(1)-(5-phospho-beta-D-ribosyl)glycinamide</name>
        <dbReference type="ChEBI" id="CHEBI:143788"/>
    </ligand>
</feature>
<feature type="binding site" evidence="8">
    <location>
        <position position="155"/>
    </location>
    <ligand>
        <name>ATP</name>
        <dbReference type="ChEBI" id="CHEBI:30616"/>
    </ligand>
</feature>
<dbReference type="PROSITE" id="PS50975">
    <property type="entry name" value="ATP_GRASP"/>
    <property type="match status" value="1"/>
</dbReference>
<dbReference type="EMBL" id="ABKSPD020000015">
    <property type="protein sequence ID" value="EKW9777581.1"/>
    <property type="molecule type" value="Genomic_DNA"/>
</dbReference>
<evidence type="ECO:0000256" key="2">
    <source>
        <dbReference type="ARBA" id="ARBA00022598"/>
    </source>
</evidence>
<feature type="binding site" evidence="8">
    <location>
        <begin position="160"/>
        <end position="165"/>
    </location>
    <ligand>
        <name>ATP</name>
        <dbReference type="ChEBI" id="CHEBI:30616"/>
    </ligand>
</feature>
<dbReference type="InterPro" id="IPR054350">
    <property type="entry name" value="PurT/PurK_preATP-grasp"/>
</dbReference>
<dbReference type="SUPFAM" id="SSF51246">
    <property type="entry name" value="Rudiment single hybrid motif"/>
    <property type="match status" value="1"/>
</dbReference>
<dbReference type="AlphaFoldDB" id="A0A379GEA5"/>
<name>A0A379GEA5_PROMI</name>
<dbReference type="EMBL" id="UGTS01000006">
    <property type="protein sequence ID" value="SUC39295.1"/>
    <property type="molecule type" value="Genomic_DNA"/>
</dbReference>
<dbReference type="Gene3D" id="3.40.50.20">
    <property type="match status" value="1"/>
</dbReference>
<dbReference type="SUPFAM" id="SSF56059">
    <property type="entry name" value="Glutathione synthetase ATP-binding domain-like"/>
    <property type="match status" value="1"/>
</dbReference>
<sequence>MTILGTALTTNATKVMLLGAGELGKEVIIECQRLGIETIAVDRYANAPAMHVAHRHYVVNMLDSQALKQIITQEKPDFLVPEIEAIATSLLVELENNGQKVVPCARAVKLTMDREGIRRLAAETLHLLTSPYQFVDDEAAFRKAAVEIGFPCIVKPVMSSSGKGQSVIRSEQDLTSAWTYSQEGGRAGQGRVIVEKMIPFDFEITLLTIRAIDGIHFCEPIGHRQEKGDYRASWQPQKMSDIALAKAQHIASKVVENLGGYGLFGVELFIQGDEVFFNEVSPRPHDTGLVTLISQDLSEFALHVRAFLGYPIGGIRQLGACASAVILPELSSTNIVYTGLEKALKANRQIRLFAKPEISGHRRLGVVLAHADSIKHAIEEANLGAQAILAHDGDNHLSQ</sequence>
<dbReference type="InterPro" id="IPR048740">
    <property type="entry name" value="PurT_C"/>
</dbReference>
<reference evidence="10" key="2">
    <citation type="submission" date="2023-06" db="EMBL/GenBank/DDBJ databases">
        <authorList>
            <consortium name="Clinical and Environmental Microbiology Branch: Whole genome sequencing antimicrobial resistance pathogens in the healthcare setting"/>
        </authorList>
    </citation>
    <scope>NUCLEOTIDE SEQUENCE</scope>
    <source>
        <strain evidence="10">Microbial</strain>
    </source>
</reference>
<dbReference type="InterPro" id="IPR003135">
    <property type="entry name" value="ATP-grasp_carboxylate-amine"/>
</dbReference>
<dbReference type="FunFam" id="3.30.470.20:FF:000027">
    <property type="entry name" value="Formate-dependent phosphoribosylglycinamide formyltransferase"/>
    <property type="match status" value="1"/>
</dbReference>
<evidence type="ECO:0000256" key="5">
    <source>
        <dbReference type="ARBA" id="ARBA00022755"/>
    </source>
</evidence>
<dbReference type="GO" id="GO:0043815">
    <property type="term" value="F:phosphoribosylglycinamide formyltransferase 2 activity"/>
    <property type="evidence" value="ECO:0007669"/>
    <property type="project" value="UniProtKB-UniRule"/>
</dbReference>
<feature type="binding site" evidence="8">
    <location>
        <position position="203"/>
    </location>
    <ligand>
        <name>ATP</name>
        <dbReference type="ChEBI" id="CHEBI:30616"/>
    </ligand>
</feature>
<dbReference type="PANTHER" id="PTHR43055">
    <property type="entry name" value="FORMATE-DEPENDENT PHOSPHORIBOSYLGLYCINAMIDE FORMYLTRANSFERASE"/>
    <property type="match status" value="1"/>
</dbReference>
<dbReference type="GO" id="GO:0000287">
    <property type="term" value="F:magnesium ion binding"/>
    <property type="evidence" value="ECO:0007669"/>
    <property type="project" value="UniProtKB-UniRule"/>
</dbReference>
<evidence type="ECO:0000256" key="3">
    <source>
        <dbReference type="ARBA" id="ARBA00022723"/>
    </source>
</evidence>
<proteinExistence type="inferred from homology"/>
<evidence type="ECO:0000259" key="9">
    <source>
        <dbReference type="PROSITE" id="PS50975"/>
    </source>
</evidence>
<feature type="binding site" evidence="8">
    <location>
        <position position="355"/>
    </location>
    <ligand>
        <name>N(1)-(5-phospho-beta-D-ribosyl)glycinamide</name>
        <dbReference type="ChEBI" id="CHEBI:143788"/>
    </ligand>
</feature>
<dbReference type="InterPro" id="IPR005862">
    <property type="entry name" value="PurT"/>
</dbReference>
<dbReference type="NCBIfam" id="NF006766">
    <property type="entry name" value="PRK09288.1"/>
    <property type="match status" value="1"/>
</dbReference>
<evidence type="ECO:0000313" key="10">
    <source>
        <dbReference type="EMBL" id="EKW9777581.1"/>
    </source>
</evidence>
<dbReference type="HAMAP" id="MF_01643">
    <property type="entry name" value="PurT"/>
    <property type="match status" value="1"/>
</dbReference>
<dbReference type="Pfam" id="PF02222">
    <property type="entry name" value="ATP-grasp"/>
    <property type="match status" value="1"/>
</dbReference>
<dbReference type="Gene3D" id="3.30.470.20">
    <property type="entry name" value="ATP-grasp fold, B domain"/>
    <property type="match status" value="1"/>
</dbReference>